<proteinExistence type="predicted"/>
<accession>E9I001</accession>
<dbReference type="KEGG" id="dpx:DAPPUDRAFT_269942"/>
<keyword evidence="2" id="KW-1185">Reference proteome</keyword>
<evidence type="ECO:0000313" key="1">
    <source>
        <dbReference type="EMBL" id="EFX62680.1"/>
    </source>
</evidence>
<dbReference type="Proteomes" id="UP000000305">
    <property type="component" value="Unassembled WGS sequence"/>
</dbReference>
<dbReference type="InParanoid" id="E9I001"/>
<organism evidence="1 2">
    <name type="scientific">Daphnia pulex</name>
    <name type="common">Water flea</name>
    <dbReference type="NCBI Taxonomy" id="6669"/>
    <lineage>
        <taxon>Eukaryota</taxon>
        <taxon>Metazoa</taxon>
        <taxon>Ecdysozoa</taxon>
        <taxon>Arthropoda</taxon>
        <taxon>Crustacea</taxon>
        <taxon>Branchiopoda</taxon>
        <taxon>Diplostraca</taxon>
        <taxon>Cladocera</taxon>
        <taxon>Anomopoda</taxon>
        <taxon>Daphniidae</taxon>
        <taxon>Daphnia</taxon>
    </lineage>
</organism>
<dbReference type="HOGENOM" id="CLU_1808134_0_0_1"/>
<reference evidence="1 2" key="1">
    <citation type="journal article" date="2011" name="Science">
        <title>The ecoresponsive genome of Daphnia pulex.</title>
        <authorList>
            <person name="Colbourne J.K."/>
            <person name="Pfrender M.E."/>
            <person name="Gilbert D."/>
            <person name="Thomas W.K."/>
            <person name="Tucker A."/>
            <person name="Oakley T.H."/>
            <person name="Tokishita S."/>
            <person name="Aerts A."/>
            <person name="Arnold G.J."/>
            <person name="Basu M.K."/>
            <person name="Bauer D.J."/>
            <person name="Caceres C.E."/>
            <person name="Carmel L."/>
            <person name="Casola C."/>
            <person name="Choi J.H."/>
            <person name="Detter J.C."/>
            <person name="Dong Q."/>
            <person name="Dusheyko S."/>
            <person name="Eads B.D."/>
            <person name="Frohlich T."/>
            <person name="Geiler-Samerotte K.A."/>
            <person name="Gerlach D."/>
            <person name="Hatcher P."/>
            <person name="Jogdeo S."/>
            <person name="Krijgsveld J."/>
            <person name="Kriventseva E.V."/>
            <person name="Kultz D."/>
            <person name="Laforsch C."/>
            <person name="Lindquist E."/>
            <person name="Lopez J."/>
            <person name="Manak J.R."/>
            <person name="Muller J."/>
            <person name="Pangilinan J."/>
            <person name="Patwardhan R.P."/>
            <person name="Pitluck S."/>
            <person name="Pritham E.J."/>
            <person name="Rechtsteiner A."/>
            <person name="Rho M."/>
            <person name="Rogozin I.B."/>
            <person name="Sakarya O."/>
            <person name="Salamov A."/>
            <person name="Schaack S."/>
            <person name="Shapiro H."/>
            <person name="Shiga Y."/>
            <person name="Skalitzky C."/>
            <person name="Smith Z."/>
            <person name="Souvorov A."/>
            <person name="Sung W."/>
            <person name="Tang Z."/>
            <person name="Tsuchiya D."/>
            <person name="Tu H."/>
            <person name="Vos H."/>
            <person name="Wang M."/>
            <person name="Wolf Y.I."/>
            <person name="Yamagata H."/>
            <person name="Yamada T."/>
            <person name="Ye Y."/>
            <person name="Shaw J.R."/>
            <person name="Andrews J."/>
            <person name="Crease T.J."/>
            <person name="Tang H."/>
            <person name="Lucas S.M."/>
            <person name="Robertson H.M."/>
            <person name="Bork P."/>
            <person name="Koonin E.V."/>
            <person name="Zdobnov E.M."/>
            <person name="Grigoriev I.V."/>
            <person name="Lynch M."/>
            <person name="Boore J.L."/>
        </authorList>
    </citation>
    <scope>NUCLEOTIDE SEQUENCE [LARGE SCALE GENOMIC DNA]</scope>
</reference>
<evidence type="ECO:0000313" key="2">
    <source>
        <dbReference type="Proteomes" id="UP000000305"/>
    </source>
</evidence>
<sequence>MIEQEESGSKVYEYCRSMKYGSVMDIMCDGLSINWVPVSEEFRIHEYDGSEKIVLKSTDQWFIA</sequence>
<dbReference type="PhylomeDB" id="E9I001"/>
<protein>
    <submittedName>
        <fullName evidence="1">Uncharacterized protein</fullName>
    </submittedName>
</protein>
<gene>
    <name evidence="1" type="ORF">DAPPUDRAFT_269942</name>
</gene>
<name>E9I001_DAPPU</name>
<dbReference type="AlphaFoldDB" id="E9I001"/>
<dbReference type="EMBL" id="GL733444">
    <property type="protein sequence ID" value="EFX62680.1"/>
    <property type="molecule type" value="Genomic_DNA"/>
</dbReference>